<proteinExistence type="predicted"/>
<dbReference type="Proteomes" id="UP000625316">
    <property type="component" value="Unassembled WGS sequence"/>
</dbReference>
<accession>A0A928VT82</accession>
<keyword evidence="2" id="KW-1185">Reference proteome</keyword>
<name>A0A928VT82_9CYAN</name>
<dbReference type="AlphaFoldDB" id="A0A928VT82"/>
<dbReference type="EMBL" id="JADEXQ010000071">
    <property type="protein sequence ID" value="MBE9031659.1"/>
    <property type="molecule type" value="Genomic_DNA"/>
</dbReference>
<protein>
    <submittedName>
        <fullName evidence="1">Uncharacterized protein</fullName>
    </submittedName>
</protein>
<gene>
    <name evidence="1" type="ORF">IQ266_18155</name>
</gene>
<reference evidence="1" key="1">
    <citation type="submission" date="2020-10" db="EMBL/GenBank/DDBJ databases">
        <authorList>
            <person name="Castelo-Branco R."/>
            <person name="Eusebio N."/>
            <person name="Adriana R."/>
            <person name="Vieira A."/>
            <person name="Brugerolle De Fraissinette N."/>
            <person name="Rezende De Castro R."/>
            <person name="Schneider M.P."/>
            <person name="Vasconcelos V."/>
            <person name="Leao P.N."/>
        </authorList>
    </citation>
    <scope>NUCLEOTIDE SEQUENCE</scope>
    <source>
        <strain evidence="1">LEGE 11480</strain>
    </source>
</reference>
<dbReference type="RefSeq" id="WP_264326485.1">
    <property type="nucleotide sequence ID" value="NZ_JADEXQ010000071.1"/>
</dbReference>
<sequence length="76" mass="8336">MIQTTPQSSTPQQFDDWLAQQILALSVDTLSQGIFTCTACPKVAGDYIIDYQGASLRLSAAKAYAFLQYIRQTTTA</sequence>
<evidence type="ECO:0000313" key="2">
    <source>
        <dbReference type="Proteomes" id="UP000625316"/>
    </source>
</evidence>
<comment type="caution">
    <text evidence="1">The sequence shown here is derived from an EMBL/GenBank/DDBJ whole genome shotgun (WGS) entry which is preliminary data.</text>
</comment>
<evidence type="ECO:0000313" key="1">
    <source>
        <dbReference type="EMBL" id="MBE9031659.1"/>
    </source>
</evidence>
<organism evidence="1 2">
    <name type="scientific">Romeriopsis navalis LEGE 11480</name>
    <dbReference type="NCBI Taxonomy" id="2777977"/>
    <lineage>
        <taxon>Bacteria</taxon>
        <taxon>Bacillati</taxon>
        <taxon>Cyanobacteriota</taxon>
        <taxon>Cyanophyceae</taxon>
        <taxon>Leptolyngbyales</taxon>
        <taxon>Leptolyngbyaceae</taxon>
        <taxon>Romeriopsis</taxon>
        <taxon>Romeriopsis navalis</taxon>
    </lineage>
</organism>